<dbReference type="EMBL" id="CP163302">
    <property type="protein sequence ID" value="XDP44300.1"/>
    <property type="molecule type" value="Genomic_DNA"/>
</dbReference>
<proteinExistence type="predicted"/>
<evidence type="ECO:0000313" key="1">
    <source>
        <dbReference type="EMBL" id="XDP44300.1"/>
    </source>
</evidence>
<dbReference type="AlphaFoldDB" id="A0AB39L034"/>
<accession>A0AB39L034</accession>
<protein>
    <submittedName>
        <fullName evidence="1">Uncharacterized protein</fullName>
    </submittedName>
</protein>
<dbReference type="RefSeq" id="WP_369045058.1">
    <property type="nucleotide sequence ID" value="NZ_CP163302.1"/>
</dbReference>
<reference evidence="1" key="1">
    <citation type="submission" date="2024-07" db="EMBL/GenBank/DDBJ databases">
        <authorList>
            <person name="fu j."/>
        </authorList>
    </citation>
    <scope>NUCLEOTIDE SEQUENCE</scope>
    <source>
        <strain evidence="1">P10A9</strain>
    </source>
</reference>
<sequence>MANYELLSVIARLRPEAWDAIIPRSAFRSNRLAAVALNPQPLPPGPPDDLATAAARMTQRLIHLAIEADIRGEDSAGWLTEFVDDYCGSWPHKWPVPWPGSGPEHSPQPDPWRLQEARAASAIILASTASRLGEGRLQAALRDGAEKLADAAVAQR</sequence>
<name>A0AB39L034_9MICC</name>
<dbReference type="KEGG" id="spue:AB5L97_13575"/>
<organism evidence="1">
    <name type="scientific">Sinomonas puerhi</name>
    <dbReference type="NCBI Taxonomy" id="3238584"/>
    <lineage>
        <taxon>Bacteria</taxon>
        <taxon>Bacillati</taxon>
        <taxon>Actinomycetota</taxon>
        <taxon>Actinomycetes</taxon>
        <taxon>Micrococcales</taxon>
        <taxon>Micrococcaceae</taxon>
        <taxon>Sinomonas</taxon>
    </lineage>
</organism>
<gene>
    <name evidence="1" type="ORF">AB5L97_13575</name>
</gene>